<proteinExistence type="predicted"/>
<name>A0ABD0JVG2_9CAEN</name>
<evidence type="ECO:0000313" key="1">
    <source>
        <dbReference type="EMBL" id="KAK7478962.1"/>
    </source>
</evidence>
<evidence type="ECO:0000313" key="2">
    <source>
        <dbReference type="Proteomes" id="UP001519460"/>
    </source>
</evidence>
<comment type="caution">
    <text evidence="1">The sequence shown here is derived from an EMBL/GenBank/DDBJ whole genome shotgun (WGS) entry which is preliminary data.</text>
</comment>
<dbReference type="Proteomes" id="UP001519460">
    <property type="component" value="Unassembled WGS sequence"/>
</dbReference>
<protein>
    <submittedName>
        <fullName evidence="1">Uncharacterized protein</fullName>
    </submittedName>
</protein>
<dbReference type="EMBL" id="JACVVK020000314">
    <property type="protein sequence ID" value="KAK7478962.1"/>
    <property type="molecule type" value="Genomic_DNA"/>
</dbReference>
<sequence length="108" mass="12133">MQQPPRHKPRSQQTGYEILAPSRFECITSVPSFRPPFSFLSGRYSVGEERFQSAPIDLLSGEGGHQSEIFLKKADSCSFLSAVWFAVMGPRRERGCVKGALYCLKTFL</sequence>
<accession>A0ABD0JVG2</accession>
<keyword evidence="2" id="KW-1185">Reference proteome</keyword>
<organism evidence="1 2">
    <name type="scientific">Batillaria attramentaria</name>
    <dbReference type="NCBI Taxonomy" id="370345"/>
    <lineage>
        <taxon>Eukaryota</taxon>
        <taxon>Metazoa</taxon>
        <taxon>Spiralia</taxon>
        <taxon>Lophotrochozoa</taxon>
        <taxon>Mollusca</taxon>
        <taxon>Gastropoda</taxon>
        <taxon>Caenogastropoda</taxon>
        <taxon>Sorbeoconcha</taxon>
        <taxon>Cerithioidea</taxon>
        <taxon>Batillariidae</taxon>
        <taxon>Batillaria</taxon>
    </lineage>
</organism>
<dbReference type="AlphaFoldDB" id="A0ABD0JVG2"/>
<gene>
    <name evidence="1" type="ORF">BaRGS_00029829</name>
</gene>
<reference evidence="1 2" key="1">
    <citation type="journal article" date="2023" name="Sci. Data">
        <title>Genome assembly of the Korean intertidal mud-creeper Batillaria attramentaria.</title>
        <authorList>
            <person name="Patra A.K."/>
            <person name="Ho P.T."/>
            <person name="Jun S."/>
            <person name="Lee S.J."/>
            <person name="Kim Y."/>
            <person name="Won Y.J."/>
        </authorList>
    </citation>
    <scope>NUCLEOTIDE SEQUENCE [LARGE SCALE GENOMIC DNA]</scope>
    <source>
        <strain evidence="1">Wonlab-2016</strain>
    </source>
</reference>